<reference evidence="9 10" key="1">
    <citation type="submission" date="2019-10" db="EMBL/GenBank/DDBJ databases">
        <title>Nonomuraea sp. nov., isolated from Phyllanthus amarus.</title>
        <authorList>
            <person name="Klykleung N."/>
            <person name="Tanasupawat S."/>
        </authorList>
    </citation>
    <scope>NUCLEOTIDE SEQUENCE [LARGE SCALE GENOMIC DNA]</scope>
    <source>
        <strain evidence="9 10">PA1-10</strain>
    </source>
</reference>
<evidence type="ECO:0000313" key="10">
    <source>
        <dbReference type="Proteomes" id="UP000312512"/>
    </source>
</evidence>
<feature type="region of interest" description="Disordered" evidence="6">
    <location>
        <begin position="370"/>
        <end position="396"/>
    </location>
</feature>
<dbReference type="InterPro" id="IPR050131">
    <property type="entry name" value="Peptidase_S8_subtilisin-like"/>
</dbReference>
<accession>A0A5C4WP97</accession>
<feature type="chain" id="PRO_5044338044" evidence="7">
    <location>
        <begin position="34"/>
        <end position="1312"/>
    </location>
</feature>
<evidence type="ECO:0000256" key="7">
    <source>
        <dbReference type="SAM" id="SignalP"/>
    </source>
</evidence>
<dbReference type="InterPro" id="IPR011043">
    <property type="entry name" value="Gal_Oxase/kelch_b-propeller"/>
</dbReference>
<dbReference type="Pfam" id="PF00082">
    <property type="entry name" value="Peptidase_S8"/>
    <property type="match status" value="1"/>
</dbReference>
<dbReference type="GO" id="GO:0004252">
    <property type="term" value="F:serine-type endopeptidase activity"/>
    <property type="evidence" value="ECO:0007669"/>
    <property type="project" value="UniProtKB-UniRule"/>
</dbReference>
<dbReference type="InterPro" id="IPR006652">
    <property type="entry name" value="Kelch_1"/>
</dbReference>
<dbReference type="InterPro" id="IPR036852">
    <property type="entry name" value="Peptidase_S8/S53_dom_sf"/>
</dbReference>
<comment type="similarity">
    <text evidence="1 5">Belongs to the peptidase S8 family.</text>
</comment>
<feature type="compositionally biased region" description="Low complexity" evidence="6">
    <location>
        <begin position="824"/>
        <end position="838"/>
    </location>
</feature>
<evidence type="ECO:0000256" key="5">
    <source>
        <dbReference type="PROSITE-ProRule" id="PRU01240"/>
    </source>
</evidence>
<dbReference type="OrthoDB" id="9813435at2"/>
<dbReference type="SUPFAM" id="SSF49464">
    <property type="entry name" value="Carboxypeptidase regulatory domain-like"/>
    <property type="match status" value="3"/>
</dbReference>
<evidence type="ECO:0000256" key="6">
    <source>
        <dbReference type="SAM" id="MobiDB-lite"/>
    </source>
</evidence>
<dbReference type="Gene3D" id="2.60.40.1120">
    <property type="entry name" value="Carboxypeptidase-like, regulatory domain"/>
    <property type="match status" value="2"/>
</dbReference>
<dbReference type="PRINTS" id="PR00723">
    <property type="entry name" value="SUBTILISIN"/>
</dbReference>
<feature type="active site" description="Charge relay system" evidence="5">
    <location>
        <position position="191"/>
    </location>
</feature>
<keyword evidence="10" id="KW-1185">Reference proteome</keyword>
<feature type="signal peptide" evidence="7">
    <location>
        <begin position="1"/>
        <end position="33"/>
    </location>
</feature>
<protein>
    <submittedName>
        <fullName evidence="9">S8 family serine peptidase</fullName>
    </submittedName>
</protein>
<dbReference type="Pfam" id="PF01344">
    <property type="entry name" value="Kelch_1"/>
    <property type="match status" value="4"/>
</dbReference>
<evidence type="ECO:0000256" key="3">
    <source>
        <dbReference type="ARBA" id="ARBA00022801"/>
    </source>
</evidence>
<keyword evidence="3 5" id="KW-0378">Hydrolase</keyword>
<evidence type="ECO:0000256" key="4">
    <source>
        <dbReference type="ARBA" id="ARBA00022825"/>
    </source>
</evidence>
<dbReference type="SMART" id="SM00612">
    <property type="entry name" value="Kelch"/>
    <property type="match status" value="5"/>
</dbReference>
<evidence type="ECO:0000256" key="1">
    <source>
        <dbReference type="ARBA" id="ARBA00011073"/>
    </source>
</evidence>
<dbReference type="GO" id="GO:0006508">
    <property type="term" value="P:proteolysis"/>
    <property type="evidence" value="ECO:0007669"/>
    <property type="project" value="UniProtKB-KW"/>
</dbReference>
<dbReference type="SUPFAM" id="SSF50965">
    <property type="entry name" value="Galactose oxidase, central domain"/>
    <property type="match status" value="1"/>
</dbReference>
<dbReference type="Gene3D" id="2.120.10.80">
    <property type="entry name" value="Kelch-type beta propeller"/>
    <property type="match status" value="2"/>
</dbReference>
<feature type="active site" description="Charge relay system" evidence="5">
    <location>
        <position position="406"/>
    </location>
</feature>
<gene>
    <name evidence="9" type="ORF">FH608_013920</name>
</gene>
<evidence type="ECO:0000259" key="8">
    <source>
        <dbReference type="Pfam" id="PF00082"/>
    </source>
</evidence>
<dbReference type="InterPro" id="IPR023828">
    <property type="entry name" value="Peptidase_S8_Ser-AS"/>
</dbReference>
<name>A0A5C4WP97_9ACTN</name>
<feature type="region of interest" description="Disordered" evidence="6">
    <location>
        <begin position="800"/>
        <end position="861"/>
    </location>
</feature>
<dbReference type="PANTHER" id="PTHR43806:SF67">
    <property type="entry name" value="EGF-LIKE DOMAIN-CONTAINING PROTEIN"/>
    <property type="match status" value="1"/>
</dbReference>
<dbReference type="Proteomes" id="UP000312512">
    <property type="component" value="Unassembled WGS sequence"/>
</dbReference>
<feature type="active site" description="Charge relay system" evidence="5">
    <location>
        <position position="238"/>
    </location>
</feature>
<dbReference type="Pfam" id="PF13620">
    <property type="entry name" value="CarboxypepD_reg"/>
    <property type="match status" value="1"/>
</dbReference>
<sequence>MRRTTPSARLRRAAFVPFAVLLALFGLVVPAQAAEPPGPVQPELRAQLDKDGKADFWVEFKEQAALTSAPAIRDWAERGAAVVAELRATAQASQGRARELVRAASARSTSLYIDNSLYVHGGSAELAGRLAADPAVERVRLPRTYRLPEPSPGERVAAAGQVEWGISAIHADQVWSEYGSTGQGIVVGNIDSGVDVSHPALAAAYRGANGDGTVTHDHNFYDPTGLCDGPAPCDNFGHGTHTMGTMVGAGGIGVAPGARWIAAKGCRDFQCAELTLALAAQWMLAPTEADGSNPDPAKRPDILNNSWSSGPGDPWYQDYVREWVAAGIFPAFAVGNDGSACGTQHSPGEYPESYAVGAVDQNGDVAWFSSRGEAGSPDSKPDIVAPGQNVRSSTPGGTYQVQNGTSMATPHVSGAVALMWSAAPALKGDVAATRAILDATAHDHADTTCGGTAGDNNVYGEGMLDVHAAVGASPRTGTGVLAGTVTDKSTGKPVAGARVSATGPRTLETTTGADGAYRLHLDEGDYDVRTSLFGYDDASLLGVHVTEGKTVSEDVALAPARTAKVTVRVADGSGHGWPLYAGISVEGASRTWFTAPGDGRASLDLPVGATYQVTATPRYPGYRPVTQQVTVEAAGEPSAGLTADLTAEIDAQTCAAPGYAAGDGTCAPVAGGLVYGAVTDANTREPVDTATVTPAGGTGNDTAATPDDPTLPDGFYWVFAPVPASGDRLLTAAQRGYQTASEPVKAGADQVSRIDFALKAGRLSVSTEKVSERARLGERERTRLTITNRGTAPVTYDLAESRQSPVLRGQGAPARRIETSGLSPAAITAPGTGATAEGGPEGGAEGGPEGGPEGGAEGGAVPAAAPWTDISDYPTTIRDNAVGYLDGKVYSFGGSLRGEGGTPASYVYDPLATAWTRIADMPEARQKPASAFVDGRFYVVAGWGPQGAPSARTLVYDPKTDTWSSGADSPHPWGAVGSAVLDGRIYAVGGCAGDCQTATDQVTVYDVANDRFTAAAPYPEPISWAACGGIDGRVYCAGGLAAGPHGTTRAYVYDPARDAWDKAADLPLDLWGSSYAVAGGKLLVAGGVTKGGSTLTNEAFAYDPDADVWTALPNSRNALFRGAAACGFYKIGGADGPRVTPYSEVLPGYDGCDPAGTDAPWLSADPARGTLAPGRSARVTLTLDARELAQPGTYAAGLTIVEDTPYPAPRIGVTLEAEAPWHWAHLSGQVRSKACDGTASPLPGATVTVRRGRDTWTVGTDGEGRYSLWIKGGVRRTELAVTADGHRPAEFGVRPLPHREVRRDATLSRTDC</sequence>
<dbReference type="PANTHER" id="PTHR43806">
    <property type="entry name" value="PEPTIDASE S8"/>
    <property type="match status" value="1"/>
</dbReference>
<dbReference type="InterPro" id="IPR008969">
    <property type="entry name" value="CarboxyPept-like_regulatory"/>
</dbReference>
<evidence type="ECO:0000256" key="2">
    <source>
        <dbReference type="ARBA" id="ARBA00022670"/>
    </source>
</evidence>
<comment type="caution">
    <text evidence="9">The sequence shown here is derived from an EMBL/GenBank/DDBJ whole genome shotgun (WGS) entry which is preliminary data.</text>
</comment>
<dbReference type="PROSITE" id="PS51892">
    <property type="entry name" value="SUBTILASE"/>
    <property type="match status" value="1"/>
</dbReference>
<dbReference type="RefSeq" id="WP_139630873.1">
    <property type="nucleotide sequence ID" value="NZ_VDLX02000004.1"/>
</dbReference>
<evidence type="ECO:0000313" key="9">
    <source>
        <dbReference type="EMBL" id="KAB8195434.1"/>
    </source>
</evidence>
<keyword evidence="2 5" id="KW-0645">Protease</keyword>
<dbReference type="InterPro" id="IPR000209">
    <property type="entry name" value="Peptidase_S8/S53_dom"/>
</dbReference>
<keyword evidence="7" id="KW-0732">Signal</keyword>
<dbReference type="InterPro" id="IPR015500">
    <property type="entry name" value="Peptidase_S8_subtilisin-rel"/>
</dbReference>
<feature type="compositionally biased region" description="Gly residues" evidence="6">
    <location>
        <begin position="839"/>
        <end position="858"/>
    </location>
</feature>
<dbReference type="Gene3D" id="3.40.50.200">
    <property type="entry name" value="Peptidase S8/S53 domain"/>
    <property type="match status" value="1"/>
</dbReference>
<dbReference type="EMBL" id="VDLX02000004">
    <property type="protein sequence ID" value="KAB8195434.1"/>
    <property type="molecule type" value="Genomic_DNA"/>
</dbReference>
<feature type="domain" description="Peptidase S8/S53" evidence="8">
    <location>
        <begin position="182"/>
        <end position="462"/>
    </location>
</feature>
<feature type="region of interest" description="Disordered" evidence="6">
    <location>
        <begin position="288"/>
        <end position="308"/>
    </location>
</feature>
<dbReference type="InterPro" id="IPR015915">
    <property type="entry name" value="Kelch-typ_b-propeller"/>
</dbReference>
<proteinExistence type="inferred from homology"/>
<dbReference type="PROSITE" id="PS00138">
    <property type="entry name" value="SUBTILASE_SER"/>
    <property type="match status" value="1"/>
</dbReference>
<organism evidence="9 10">
    <name type="scientific">Nonomuraea phyllanthi</name>
    <dbReference type="NCBI Taxonomy" id="2219224"/>
    <lineage>
        <taxon>Bacteria</taxon>
        <taxon>Bacillati</taxon>
        <taxon>Actinomycetota</taxon>
        <taxon>Actinomycetes</taxon>
        <taxon>Streptosporangiales</taxon>
        <taxon>Streptosporangiaceae</taxon>
        <taxon>Nonomuraea</taxon>
    </lineage>
</organism>
<dbReference type="SUPFAM" id="SSF52743">
    <property type="entry name" value="Subtilisin-like"/>
    <property type="match status" value="1"/>
</dbReference>
<keyword evidence="4 5" id="KW-0720">Serine protease</keyword>